<dbReference type="FunCoup" id="A0A6P7Y116">
    <property type="interactions" value="1320"/>
</dbReference>
<reference evidence="2" key="1">
    <citation type="submission" date="2025-08" db="UniProtKB">
        <authorList>
            <consortium name="RefSeq"/>
        </authorList>
    </citation>
    <scope>IDENTIFICATION</scope>
</reference>
<accession>A0A6P7Y116</accession>
<sequence length="624" mass="71235">MQSSEVLQCVQEGFTKIQSDEETLDRMAVEELRTITQRCQALEEDAFKGEDFDLFQSAGQQCLEEGHIAQVLEIIQDEKNKVIVKCMGWNLVGPLVRCIQCYPQKSEKQEACLRILDQMVQLCNPKELLLGLLEQVEDACGEDISPIISLLLQPLQTVLIKLGDKKAYSVGLALSTLVNRISTLPIPYTKDQIQQDPHGLCHCCSSLVTFAKPFVAEVVKRQEYSKELKSELLKFCFSCLKYLLRAQLDQIPDDTEEHPLRFFATEILDFLWLLGEPLSKVFFQHGSTPQASDKEDLSQDDMLYCADSLACLAYLLFVHYIGMDYFPHVFSPSFLLQCNMTHIEMLLKRMEESMLSKGLALFENCLLRVENNSLPHQYLEIKSFLSVPEDLVKVMTLCPVEHLRKKSLKILQLYIDKLDAEGKYKLFRCLLQTSNHAGMEGYIIQNIKNQIDLSLKTGYGSNCFLGPRLIPLLHTVHSLPEGVETDLLQNSDRIMAALNLLRYLIIKDPEYENQTEIWTELTRIERDFLKPLRMGLNMSKAHYEAKIRSTKEDRQESHNNKTICTITAGGKTLPNMTPEMQLQVLQSALFTFDLIESVLARVEELIEVKGKAMTEEQIGSNQDI</sequence>
<name>A0A6P7Y116_9AMPH</name>
<dbReference type="PANTHER" id="PTHR15430">
    <property type="entry name" value="GLOMULIN"/>
    <property type="match status" value="1"/>
</dbReference>
<organism evidence="1 2">
    <name type="scientific">Microcaecilia unicolor</name>
    <dbReference type="NCBI Taxonomy" id="1415580"/>
    <lineage>
        <taxon>Eukaryota</taxon>
        <taxon>Metazoa</taxon>
        <taxon>Chordata</taxon>
        <taxon>Craniata</taxon>
        <taxon>Vertebrata</taxon>
        <taxon>Euteleostomi</taxon>
        <taxon>Amphibia</taxon>
        <taxon>Gymnophiona</taxon>
        <taxon>Siphonopidae</taxon>
        <taxon>Microcaecilia</taxon>
    </lineage>
</organism>
<dbReference type="InParanoid" id="A0A6P7Y116"/>
<evidence type="ECO:0000313" key="1">
    <source>
        <dbReference type="Proteomes" id="UP000515156"/>
    </source>
</evidence>
<dbReference type="InterPro" id="IPR013877">
    <property type="entry name" value="YAP-bd/ALF4/Glomulin"/>
</dbReference>
<dbReference type="GeneID" id="115471637"/>
<keyword evidence="1" id="KW-1185">Reference proteome</keyword>
<dbReference type="InterPro" id="IPR019516">
    <property type="entry name" value="Glomulin/ALF4"/>
</dbReference>
<proteinExistence type="predicted"/>
<dbReference type="RefSeq" id="XP_030061232.1">
    <property type="nucleotide sequence ID" value="XM_030205372.1"/>
</dbReference>
<evidence type="ECO:0000313" key="2">
    <source>
        <dbReference type="RefSeq" id="XP_030061232.1"/>
    </source>
</evidence>
<dbReference type="AlphaFoldDB" id="A0A6P7Y116"/>
<protein>
    <submittedName>
        <fullName evidence="2">Glomulin isoform X1</fullName>
    </submittedName>
</protein>
<dbReference type="CTD" id="11146"/>
<dbReference type="GO" id="GO:0005737">
    <property type="term" value="C:cytoplasm"/>
    <property type="evidence" value="ECO:0007669"/>
    <property type="project" value="TreeGrafter"/>
</dbReference>
<dbReference type="OrthoDB" id="619536at2759"/>
<dbReference type="PANTHER" id="PTHR15430:SF1">
    <property type="entry name" value="GLOMULIN"/>
    <property type="match status" value="1"/>
</dbReference>
<dbReference type="GO" id="GO:0055105">
    <property type="term" value="F:ubiquitin-protein transferase inhibitor activity"/>
    <property type="evidence" value="ECO:0007669"/>
    <property type="project" value="TreeGrafter"/>
</dbReference>
<gene>
    <name evidence="2" type="primary">GLMN</name>
</gene>
<dbReference type="Proteomes" id="UP000515156">
    <property type="component" value="Chromosome 6"/>
</dbReference>
<dbReference type="Pfam" id="PF08568">
    <property type="entry name" value="Kinetochor_Ybp2"/>
    <property type="match status" value="1"/>
</dbReference>
<dbReference type="KEGG" id="muo:115471637"/>